<dbReference type="FunFam" id="1.20.5.1160:FF:000002">
    <property type="entry name" value="Type I keratin 10"/>
    <property type="match status" value="1"/>
</dbReference>
<dbReference type="RefSeq" id="XP_004764636.2">
    <property type="nucleotide sequence ID" value="XM_004764579.3"/>
</dbReference>
<evidence type="ECO:0000313" key="8">
    <source>
        <dbReference type="RefSeq" id="XP_004764636.2"/>
    </source>
</evidence>
<evidence type="ECO:0000259" key="6">
    <source>
        <dbReference type="PROSITE" id="PS51842"/>
    </source>
</evidence>
<dbReference type="PRINTS" id="PR01248">
    <property type="entry name" value="TYPE1KERATIN"/>
</dbReference>
<evidence type="ECO:0000256" key="4">
    <source>
        <dbReference type="RuleBase" id="RU000685"/>
    </source>
</evidence>
<dbReference type="GO" id="GO:0005882">
    <property type="term" value="C:intermediate filament"/>
    <property type="evidence" value="ECO:0007669"/>
    <property type="project" value="UniProtKB-KW"/>
</dbReference>
<dbReference type="GO" id="GO:0045109">
    <property type="term" value="P:intermediate filament organization"/>
    <property type="evidence" value="ECO:0007669"/>
    <property type="project" value="TreeGrafter"/>
</dbReference>
<organism evidence="7 8">
    <name type="scientific">Mustela putorius furo</name>
    <name type="common">European domestic ferret</name>
    <name type="synonym">Mustela furo</name>
    <dbReference type="NCBI Taxonomy" id="9669"/>
    <lineage>
        <taxon>Eukaryota</taxon>
        <taxon>Metazoa</taxon>
        <taxon>Chordata</taxon>
        <taxon>Craniata</taxon>
        <taxon>Vertebrata</taxon>
        <taxon>Euteleostomi</taxon>
        <taxon>Mammalia</taxon>
        <taxon>Eutheria</taxon>
        <taxon>Laurasiatheria</taxon>
        <taxon>Carnivora</taxon>
        <taxon>Caniformia</taxon>
        <taxon>Musteloidea</taxon>
        <taxon>Mustelidae</taxon>
        <taxon>Mustelinae</taxon>
        <taxon>Mustela</taxon>
    </lineage>
</organism>
<evidence type="ECO:0000256" key="3">
    <source>
        <dbReference type="ARBA" id="ARBA00023054"/>
    </source>
</evidence>
<keyword evidence="7" id="KW-1185">Reference proteome</keyword>
<feature type="coiled-coil region" evidence="5">
    <location>
        <begin position="280"/>
        <end position="362"/>
    </location>
</feature>
<dbReference type="PROSITE" id="PS51842">
    <property type="entry name" value="IF_ROD_2"/>
    <property type="match status" value="1"/>
</dbReference>
<dbReference type="InterPro" id="IPR018039">
    <property type="entry name" value="IF_conserved"/>
</dbReference>
<comment type="similarity">
    <text evidence="4">Belongs to the intermediate filament family.</text>
</comment>
<dbReference type="InterPro" id="IPR039008">
    <property type="entry name" value="IF_rod_dom"/>
</dbReference>
<dbReference type="SMART" id="SM01391">
    <property type="entry name" value="Filament"/>
    <property type="match status" value="1"/>
</dbReference>
<dbReference type="Proteomes" id="UP000000715">
    <property type="component" value="Unplaced"/>
</dbReference>
<dbReference type="GO" id="GO:0002009">
    <property type="term" value="P:morphogenesis of an epithelium"/>
    <property type="evidence" value="ECO:0007669"/>
    <property type="project" value="TreeGrafter"/>
</dbReference>
<name>A0A8U0N1M0_MUSPF</name>
<proteinExistence type="inferred from homology"/>
<dbReference type="PROSITE" id="PS00226">
    <property type="entry name" value="IF_ROD_1"/>
    <property type="match status" value="1"/>
</dbReference>
<dbReference type="KEGG" id="mpuf:101678194"/>
<dbReference type="InterPro" id="IPR002957">
    <property type="entry name" value="Keratin_I"/>
</dbReference>
<dbReference type="Pfam" id="PF00038">
    <property type="entry name" value="Filament"/>
    <property type="match status" value="1"/>
</dbReference>
<dbReference type="GO" id="GO:0030855">
    <property type="term" value="P:epithelial cell differentiation"/>
    <property type="evidence" value="ECO:0007669"/>
    <property type="project" value="TreeGrafter"/>
</dbReference>
<keyword evidence="1" id="KW-0416">Keratin</keyword>
<sequence length="540" mass="57654">MTYKRATFLPCGHCCLSGCGPLLWAVDLSSNMMSLSVRTSGLPRRLSSQSGTSGRARGTSASLVGSSYGGSTFGFGDSCGGGFSAASMFGSSSGFGGGSGTSLAGGLGTAYGGTLGGGSGALGGGFGGLGGGFGGLGGGFGGLGIGFGGSPGGSGAVGILSGNDGGLLSGSEKETMQNLNDRLASYLDKVRALEAANTELENKIREWYETRGSGTGDSGSQNDYSKYYPLIEDLRNEIISASIGNAQLILQIDNARLAAEDFRMKYENELALHQSVEADINGLRRVLDELTLARADLEMQIENLTEELAYLKKNHEEELQSFRAGGPGEISVEMDAAPAVDLTRLLNNMREQYETIAEQNRKDAEAWFIEKSGELRKEISSNTEQLQSSKSEVTDLRRAVQNLEIELQSQLATKKSLEVSLAEVEGDYCGQLSQVQQLISSLEEQLLQVRADTEHQNADHQRLLDAKARLELEIETYRRLLDGEAQRDGFDETLYVTESKPQTQSIGSSKDQTKSRKIKTIVQEVVNGEVVSSQVQEELM</sequence>
<reference evidence="8" key="1">
    <citation type="submission" date="2025-08" db="UniProtKB">
        <authorList>
            <consortium name="RefSeq"/>
        </authorList>
    </citation>
    <scope>IDENTIFICATION</scope>
    <source>
        <tissue evidence="8">Brain</tissue>
    </source>
</reference>
<accession>A0A8U0N1M0</accession>
<dbReference type="SUPFAM" id="SSF64593">
    <property type="entry name" value="Intermediate filament protein, coiled coil region"/>
    <property type="match status" value="2"/>
</dbReference>
<evidence type="ECO:0000256" key="2">
    <source>
        <dbReference type="ARBA" id="ARBA00022754"/>
    </source>
</evidence>
<gene>
    <name evidence="8" type="primary">KRT12</name>
</gene>
<dbReference type="PANTHER" id="PTHR23239">
    <property type="entry name" value="INTERMEDIATE FILAMENT"/>
    <property type="match status" value="1"/>
</dbReference>
<dbReference type="FunFam" id="1.20.5.170:FF:000002">
    <property type="entry name" value="Type I keratin KA11"/>
    <property type="match status" value="1"/>
</dbReference>
<evidence type="ECO:0000313" key="7">
    <source>
        <dbReference type="Proteomes" id="UP000000715"/>
    </source>
</evidence>
<evidence type="ECO:0000256" key="5">
    <source>
        <dbReference type="SAM" id="Coils"/>
    </source>
</evidence>
<dbReference type="Gene3D" id="1.20.5.1160">
    <property type="entry name" value="Vasodilator-stimulated phosphoprotein"/>
    <property type="match status" value="1"/>
</dbReference>
<feature type="coiled-coil region" evidence="5">
    <location>
        <begin position="176"/>
        <end position="210"/>
    </location>
</feature>
<keyword evidence="3 5" id="KW-0175">Coiled coil</keyword>
<dbReference type="Gene3D" id="1.20.5.170">
    <property type="match status" value="1"/>
</dbReference>
<dbReference type="FunFam" id="1.20.5.500:FF:000001">
    <property type="entry name" value="Type II keratin 23"/>
    <property type="match status" value="1"/>
</dbReference>
<dbReference type="GeneID" id="101678194"/>
<dbReference type="OrthoDB" id="2441647at2759"/>
<dbReference type="PANTHER" id="PTHR23239:SF369">
    <property type="entry name" value="KERATIN, TYPE I CYTOSKELETAL 12"/>
    <property type="match status" value="1"/>
</dbReference>
<feature type="domain" description="IF rod" evidence="6">
    <location>
        <begin position="172"/>
        <end position="488"/>
    </location>
</feature>
<dbReference type="GO" id="GO:0005198">
    <property type="term" value="F:structural molecule activity"/>
    <property type="evidence" value="ECO:0007669"/>
    <property type="project" value="InterPro"/>
</dbReference>
<dbReference type="Gene3D" id="1.20.5.500">
    <property type="entry name" value="Single helix bin"/>
    <property type="match status" value="1"/>
</dbReference>
<dbReference type="AlphaFoldDB" id="A0A8U0N1M0"/>
<protein>
    <submittedName>
        <fullName evidence="8">Keratin, type I cytoskeletal 12</fullName>
    </submittedName>
</protein>
<feature type="coiled-coil region" evidence="5">
    <location>
        <begin position="386"/>
        <end position="487"/>
    </location>
</feature>
<evidence type="ECO:0000256" key="1">
    <source>
        <dbReference type="ARBA" id="ARBA00022744"/>
    </source>
</evidence>
<keyword evidence="2 4" id="KW-0403">Intermediate filament</keyword>
<dbReference type="CTD" id="3859"/>